<accession>A0A836BXD9</accession>
<evidence type="ECO:0000313" key="3">
    <source>
        <dbReference type="Proteomes" id="UP000612055"/>
    </source>
</evidence>
<organism evidence="2 3">
    <name type="scientific">Edaphochlamys debaryana</name>
    <dbReference type="NCBI Taxonomy" id="47281"/>
    <lineage>
        <taxon>Eukaryota</taxon>
        <taxon>Viridiplantae</taxon>
        <taxon>Chlorophyta</taxon>
        <taxon>core chlorophytes</taxon>
        <taxon>Chlorophyceae</taxon>
        <taxon>CS clade</taxon>
        <taxon>Chlamydomonadales</taxon>
        <taxon>Chlamydomonadales incertae sedis</taxon>
        <taxon>Edaphochlamys</taxon>
    </lineage>
</organism>
<keyword evidence="3" id="KW-1185">Reference proteome</keyword>
<evidence type="ECO:0000256" key="1">
    <source>
        <dbReference type="SAM" id="Coils"/>
    </source>
</evidence>
<proteinExistence type="predicted"/>
<reference evidence="2" key="1">
    <citation type="journal article" date="2020" name="bioRxiv">
        <title>Comparative genomics of Chlamydomonas.</title>
        <authorList>
            <person name="Craig R.J."/>
            <person name="Hasan A.R."/>
            <person name="Ness R.W."/>
            <person name="Keightley P.D."/>
        </authorList>
    </citation>
    <scope>NUCLEOTIDE SEQUENCE</scope>
    <source>
        <strain evidence="2">CCAP 11/70</strain>
    </source>
</reference>
<sequence>MDYMLGVVSGETPGKQASYSSSGRVTASSDHWVRPALYITAASVSILGAAYLYSSSSVSTPAHLSSQQRKALLATHLDRLAHRAPANLARTVRTRLAAALGPATSHVLWRDAAAAALPAGSGLAPGLQGPSGADRESVLSALASATEGFSAEQLRGLVGAALVLGPMAAVEAQVQELEQGLKAWEASRTALAAEGSLAAVIQTAAALVRRADALARALPPLTPEHLRQALRQAQAARLLGLK</sequence>
<feature type="coiled-coil region" evidence="1">
    <location>
        <begin position="167"/>
        <end position="194"/>
    </location>
</feature>
<dbReference type="EMBL" id="JAEHOE010000043">
    <property type="protein sequence ID" value="KAG2492641.1"/>
    <property type="molecule type" value="Genomic_DNA"/>
</dbReference>
<protein>
    <submittedName>
        <fullName evidence="2">Uncharacterized protein</fullName>
    </submittedName>
</protein>
<gene>
    <name evidence="2" type="ORF">HYH03_009057</name>
</gene>
<evidence type="ECO:0000313" key="2">
    <source>
        <dbReference type="EMBL" id="KAG2492641.1"/>
    </source>
</evidence>
<keyword evidence="1" id="KW-0175">Coiled coil</keyword>
<dbReference type="AlphaFoldDB" id="A0A836BXD9"/>
<dbReference type="Proteomes" id="UP000612055">
    <property type="component" value="Unassembled WGS sequence"/>
</dbReference>
<name>A0A836BXD9_9CHLO</name>
<comment type="caution">
    <text evidence="2">The sequence shown here is derived from an EMBL/GenBank/DDBJ whole genome shotgun (WGS) entry which is preliminary data.</text>
</comment>